<dbReference type="Pfam" id="PF00196">
    <property type="entry name" value="GerE"/>
    <property type="match status" value="1"/>
</dbReference>
<reference evidence="5 6" key="1">
    <citation type="submission" date="2024-11" db="EMBL/GenBank/DDBJ databases">
        <authorList>
            <person name="Heng Y.C."/>
            <person name="Lim A.C.H."/>
            <person name="Lee J.K.Y."/>
            <person name="Kittelmann S."/>
        </authorList>
    </citation>
    <scope>NUCLEOTIDE SEQUENCE [LARGE SCALE GENOMIC DNA]</scope>
    <source>
        <strain evidence="5 6">WILCCON 0114</strain>
    </source>
</reference>
<dbReference type="InterPro" id="IPR011990">
    <property type="entry name" value="TPR-like_helical_dom_sf"/>
</dbReference>
<sequence>MKNEFNLIRTKLIAPIPRKNCIKRERLINDIFDYKVAIVKGAAGSGKSTLLSSFIKDKKLKHVKWINLDEDNNEIYSFWYYFIEAISDYLPGESEKLINNLNGMTNNNEILEIISYIINKMCVEEDILIVFDDYHHIKEKNLNSTVEYLIKYSPQNVHYAFLTREEFPIYLGELRVRGELLEIDETELKFSKEECLDFMHNTLKIDISEEALNKIFTISEGWIGGLQFTALALKNKGHIEKINVLNKYVIEYLTEEILKGLNLREREFLIKTSILKYFNADLTDYVLEINDSADIINSLVDKNLFIITLNEEETAFRYHHLFNEFLNMSFNKLADEEKSKLHLRAYNFLKENGDISESIRHLFSIKAYDRAIPLIEENISSPEAWTFIKEMPLQSLITSNELVVQRIFYDFSSIQVDECKGIINYIEKNGSREAKLLANISKIYVYNYCSEIKEEDLKLVEKLKVSEITKAVIYLNMQLVFLSKNEYEKVMKYAVEADKIAGKYNMFFLSVFAKCQIALILEDMGEYSKVMEKYREIKILTDKSGFNGAYKSLYYLGIAGIYMKRYEIAKAEKSLSLAAEEIEKKHSFTKFGIIYNQMELRFIKQEIEEGKKIADELTKVYIDSFIPLQGYTVKLKYMLPMKFYEKEDLQQFKNIFERKRREWKYIRPEDKIIYSRVLYLLSSKQEALKAIDEILEYCRKYHVKTNLIDGLIVKIMIIKDDFELKKREIYNLLREALHYSIENGYLTVYIIEGKPLLQLIKKLKNDKDIELTNKEKEFVQKIIDIEEPRKANKEDELLSEREKEVLKVLCEGHSNKEICEILNISLATVKTHLINIYSKLGVSNRVQAVEKAKKVQSNNASSH</sequence>
<keyword evidence="1" id="KW-0805">Transcription regulation</keyword>
<dbReference type="RefSeq" id="WP_406786992.1">
    <property type="nucleotide sequence ID" value="NZ_JBJIAA010000005.1"/>
</dbReference>
<dbReference type="PRINTS" id="PR00038">
    <property type="entry name" value="HTHLUXR"/>
</dbReference>
<dbReference type="InterPro" id="IPR027417">
    <property type="entry name" value="P-loop_NTPase"/>
</dbReference>
<keyword evidence="2" id="KW-0238">DNA-binding</keyword>
<accession>A0ABW8TCZ4</accession>
<dbReference type="Pfam" id="PF25873">
    <property type="entry name" value="WHD_MalT"/>
    <property type="match status" value="1"/>
</dbReference>
<evidence type="ECO:0000256" key="1">
    <source>
        <dbReference type="ARBA" id="ARBA00023015"/>
    </source>
</evidence>
<evidence type="ECO:0000256" key="3">
    <source>
        <dbReference type="ARBA" id="ARBA00023163"/>
    </source>
</evidence>
<gene>
    <name evidence="5" type="ORF">ACJDT4_07840</name>
</gene>
<dbReference type="InterPro" id="IPR059106">
    <property type="entry name" value="WHD_MalT"/>
</dbReference>
<dbReference type="PROSITE" id="PS50043">
    <property type="entry name" value="HTH_LUXR_2"/>
    <property type="match status" value="1"/>
</dbReference>
<dbReference type="PANTHER" id="PTHR44688:SF16">
    <property type="entry name" value="DNA-BINDING TRANSCRIPTIONAL ACTIVATOR DEVR_DOSR"/>
    <property type="match status" value="1"/>
</dbReference>
<evidence type="ECO:0000259" key="4">
    <source>
        <dbReference type="PROSITE" id="PS50043"/>
    </source>
</evidence>
<proteinExistence type="predicted"/>
<dbReference type="Gene3D" id="1.25.40.10">
    <property type="entry name" value="Tetratricopeptide repeat domain"/>
    <property type="match status" value="1"/>
</dbReference>
<dbReference type="SUPFAM" id="SSF46894">
    <property type="entry name" value="C-terminal effector domain of the bipartite response regulators"/>
    <property type="match status" value="1"/>
</dbReference>
<dbReference type="Proteomes" id="UP001623592">
    <property type="component" value="Unassembled WGS sequence"/>
</dbReference>
<dbReference type="Gene3D" id="1.10.10.10">
    <property type="entry name" value="Winged helix-like DNA-binding domain superfamily/Winged helix DNA-binding domain"/>
    <property type="match status" value="1"/>
</dbReference>
<dbReference type="Gene3D" id="3.40.50.300">
    <property type="entry name" value="P-loop containing nucleotide triphosphate hydrolases"/>
    <property type="match status" value="1"/>
</dbReference>
<keyword evidence="6" id="KW-1185">Reference proteome</keyword>
<name>A0ABW8TCZ4_9CLOT</name>
<dbReference type="InterPro" id="IPR016032">
    <property type="entry name" value="Sig_transdc_resp-reg_C-effctor"/>
</dbReference>
<dbReference type="InterPro" id="IPR000792">
    <property type="entry name" value="Tscrpt_reg_LuxR_C"/>
</dbReference>
<dbReference type="SUPFAM" id="SSF52540">
    <property type="entry name" value="P-loop containing nucleoside triphosphate hydrolases"/>
    <property type="match status" value="1"/>
</dbReference>
<evidence type="ECO:0000256" key="2">
    <source>
        <dbReference type="ARBA" id="ARBA00023125"/>
    </source>
</evidence>
<keyword evidence="3" id="KW-0804">Transcription</keyword>
<comment type="caution">
    <text evidence="5">The sequence shown here is derived from an EMBL/GenBank/DDBJ whole genome shotgun (WGS) entry which is preliminary data.</text>
</comment>
<dbReference type="SMART" id="SM00421">
    <property type="entry name" value="HTH_LUXR"/>
    <property type="match status" value="1"/>
</dbReference>
<dbReference type="EMBL" id="JBJIAA010000005">
    <property type="protein sequence ID" value="MFL0250333.1"/>
    <property type="molecule type" value="Genomic_DNA"/>
</dbReference>
<feature type="domain" description="HTH luxR-type" evidence="4">
    <location>
        <begin position="791"/>
        <end position="856"/>
    </location>
</feature>
<evidence type="ECO:0000313" key="5">
    <source>
        <dbReference type="EMBL" id="MFL0250333.1"/>
    </source>
</evidence>
<organism evidence="5 6">
    <name type="scientific">Clostridium neuense</name>
    <dbReference type="NCBI Taxonomy" id="1728934"/>
    <lineage>
        <taxon>Bacteria</taxon>
        <taxon>Bacillati</taxon>
        <taxon>Bacillota</taxon>
        <taxon>Clostridia</taxon>
        <taxon>Eubacteriales</taxon>
        <taxon>Clostridiaceae</taxon>
        <taxon>Clostridium</taxon>
    </lineage>
</organism>
<evidence type="ECO:0000313" key="6">
    <source>
        <dbReference type="Proteomes" id="UP001623592"/>
    </source>
</evidence>
<dbReference type="PANTHER" id="PTHR44688">
    <property type="entry name" value="DNA-BINDING TRANSCRIPTIONAL ACTIVATOR DEVR_DOSR"/>
    <property type="match status" value="1"/>
</dbReference>
<protein>
    <submittedName>
        <fullName evidence="5">LuxR C-terminal-related transcriptional regulator</fullName>
    </submittedName>
</protein>
<dbReference type="CDD" id="cd06170">
    <property type="entry name" value="LuxR_C_like"/>
    <property type="match status" value="1"/>
</dbReference>
<dbReference type="InterPro" id="IPR036388">
    <property type="entry name" value="WH-like_DNA-bd_sf"/>
</dbReference>